<keyword evidence="3" id="KW-0175">Coiled coil</keyword>
<organism evidence="6 7">
    <name type="scientific">Rhynchophorus ferrugineus</name>
    <name type="common">Red palm weevil</name>
    <name type="synonym">Curculio ferrugineus</name>
    <dbReference type="NCBI Taxonomy" id="354439"/>
    <lineage>
        <taxon>Eukaryota</taxon>
        <taxon>Metazoa</taxon>
        <taxon>Ecdysozoa</taxon>
        <taxon>Arthropoda</taxon>
        <taxon>Hexapoda</taxon>
        <taxon>Insecta</taxon>
        <taxon>Pterygota</taxon>
        <taxon>Neoptera</taxon>
        <taxon>Endopterygota</taxon>
        <taxon>Coleoptera</taxon>
        <taxon>Polyphaga</taxon>
        <taxon>Cucujiformia</taxon>
        <taxon>Curculionidae</taxon>
        <taxon>Dryophthorinae</taxon>
        <taxon>Rhynchophorus</taxon>
    </lineage>
</organism>
<dbReference type="InterPro" id="IPR031802">
    <property type="entry name" value="FAM193_C"/>
</dbReference>
<feature type="region of interest" description="Disordered" evidence="4">
    <location>
        <begin position="814"/>
        <end position="834"/>
    </location>
</feature>
<evidence type="ECO:0000313" key="6">
    <source>
        <dbReference type="EMBL" id="KAF7287398.1"/>
    </source>
</evidence>
<feature type="compositionally biased region" description="Basic residues" evidence="4">
    <location>
        <begin position="683"/>
        <end position="692"/>
    </location>
</feature>
<proteinExistence type="inferred from homology"/>
<feature type="compositionally biased region" description="Basic residues" evidence="4">
    <location>
        <begin position="968"/>
        <end position="978"/>
    </location>
</feature>
<accession>A0A834MKI9</accession>
<dbReference type="Proteomes" id="UP000625711">
    <property type="component" value="Unassembled WGS sequence"/>
</dbReference>
<evidence type="ECO:0000256" key="1">
    <source>
        <dbReference type="ARBA" id="ARBA00009689"/>
    </source>
</evidence>
<dbReference type="EMBL" id="JAACXV010000013">
    <property type="protein sequence ID" value="KAF7287398.1"/>
    <property type="molecule type" value="Genomic_DNA"/>
</dbReference>
<dbReference type="Pfam" id="PF15914">
    <property type="entry name" value="FAM193_C"/>
    <property type="match status" value="1"/>
</dbReference>
<protein>
    <recommendedName>
        <fullName evidence="5">FAM193 C-terminal domain-containing protein</fullName>
    </recommendedName>
</protein>
<feature type="compositionally biased region" description="Polar residues" evidence="4">
    <location>
        <begin position="814"/>
        <end position="824"/>
    </location>
</feature>
<evidence type="ECO:0000313" key="7">
    <source>
        <dbReference type="Proteomes" id="UP000625711"/>
    </source>
</evidence>
<dbReference type="PANTHER" id="PTHR15109:SF4">
    <property type="entry name" value="FAM193 C-TERMINAL DOMAIN-CONTAINING PROTEIN"/>
    <property type="match status" value="1"/>
</dbReference>
<feature type="region of interest" description="Disordered" evidence="4">
    <location>
        <begin position="966"/>
        <end position="992"/>
    </location>
</feature>
<feature type="compositionally biased region" description="Basic and acidic residues" evidence="4">
    <location>
        <begin position="719"/>
        <end position="738"/>
    </location>
</feature>
<dbReference type="GO" id="GO:0005634">
    <property type="term" value="C:nucleus"/>
    <property type="evidence" value="ECO:0007669"/>
    <property type="project" value="TreeGrafter"/>
</dbReference>
<feature type="compositionally biased region" description="Low complexity" evidence="4">
    <location>
        <begin position="637"/>
        <end position="653"/>
    </location>
</feature>
<feature type="region of interest" description="Disordered" evidence="4">
    <location>
        <begin position="678"/>
        <end position="699"/>
    </location>
</feature>
<dbReference type="PANTHER" id="PTHR15109">
    <property type="entry name" value="AGAP004327-PA"/>
    <property type="match status" value="1"/>
</dbReference>
<feature type="region of interest" description="Disordered" evidence="4">
    <location>
        <begin position="606"/>
        <end position="656"/>
    </location>
</feature>
<evidence type="ECO:0000256" key="3">
    <source>
        <dbReference type="ARBA" id="ARBA00023054"/>
    </source>
</evidence>
<feature type="compositionally biased region" description="Basic residues" evidence="4">
    <location>
        <begin position="739"/>
        <end position="749"/>
    </location>
</feature>
<dbReference type="OrthoDB" id="10044608at2759"/>
<dbReference type="GO" id="GO:0005737">
    <property type="term" value="C:cytoplasm"/>
    <property type="evidence" value="ECO:0007669"/>
    <property type="project" value="TreeGrafter"/>
</dbReference>
<reference evidence="6" key="1">
    <citation type="submission" date="2020-08" db="EMBL/GenBank/DDBJ databases">
        <title>Genome sequencing and assembly of the red palm weevil Rhynchophorus ferrugineus.</title>
        <authorList>
            <person name="Dias G.B."/>
            <person name="Bergman C.M."/>
            <person name="Manee M."/>
        </authorList>
    </citation>
    <scope>NUCLEOTIDE SEQUENCE</scope>
    <source>
        <strain evidence="6">AA-2017</strain>
        <tissue evidence="6">Whole larva</tissue>
    </source>
</reference>
<evidence type="ECO:0000256" key="2">
    <source>
        <dbReference type="ARBA" id="ARBA00022553"/>
    </source>
</evidence>
<gene>
    <name evidence="6" type="ORF">GWI33_001377</name>
</gene>
<keyword evidence="7" id="KW-1185">Reference proteome</keyword>
<sequence length="1216" mass="140895">MSMERERWNEKITDLLRFIDLMVKQTCRRAYFDYQTRGRSIKEDKTSIYSIDHLRTVYEKPREHIYQLVKNPQKTLKGLRVDNQGFLERKDTRFTKIEQKMLLDFVKKIQDQSPPKQFIWIDLQHYLYYVYRNFACANPNPNPETLSAFYLAEMKELLNYLRKEDESQLWLRIFTILREYCIFAQWHYSQNDEEHALMRFFFYYEAMLTAAKNLVPVFTDFEKDIIYKNYKVCWIDFNTFIFIRFFYESDRVKYKISECLRTKNSPGDSPQMFTLMNDLKKLWTKEKTRISLIRQEGRLSENTPEAVKEKKILACHKKILSANFWIERSKEAKKHVDMARLDHNIFELLKDPQFFPEGPGLNKNGQCICEECLITKYKCFLDTNDDFGIIQTTAKTNFCRRCKCVLRLDLFHQHINNHSEDPKYRKSNFAKPTNLACLISQNMELVRLRNSTTNLSGLLNDKLKINDGNGSSKFNFDQYLDAKKEREQQPKVKNGRNRLFPEQYSYNGMTKIQRPEKSDTASSIVTPEKLIETELILRDIRRNGHKPCIGSKMDKTTEANTNNCFIPYEDLEKLDSKKCDCTYCEFFGSAQRGIQLKDRLRVRLTQRKEKRKENDLPGISNGDPNKIKASKVESRVPLPSSPSNIPSTPSDSSEYSVTSKEILEIVNYIEGNTIQNKAELSKKKAAKKARQKERREQERLQAELEAKRKLELKAFKEEERKKELERKEEERKLEEAQMKKKLKKKRQALKRQELERQKNTIEETIPAMVTIKRTPGLDNDLPSVTITLKGYTPDQDRLLTTLIDKSEAEILNEPQASNKNLVQTKSGKKKKSAAKLNELQSDAVKEVREEPKIIAKNVKVTLAVDKNPIPIIPDPLNLLIDQQFKRGHHSEDMKREREPTEDEIRALGNLKLPPGITITKVEGPVSNKNYLASDSNKNSSVLGKSGVIVVDTEKLIQRKDTDIIKSSKIGKRKKKKGKKNTETQSQSESIEKPKMVTLRNPMFQHYQNQNNKGFPVVDESAPAAIFTRENGMVTIRSSRLQQSLNNGANNHPNAVPFGISLMPNLLPEMPTFSNPNDCSIESSSLTIKNNENLSEKSSVTGLNAQEILSGLPGIEITKVDKKSDSSQIVDISSTGPDAQVSIIPSNGTDFDMEFDKDDDWLYDNVFKPRDVLEDDMDDEELELEAFKRFCQQSIPPKEKKVAHFNVADIVLKKKFS</sequence>
<keyword evidence="2" id="KW-0597">Phosphoprotein</keyword>
<comment type="caution">
    <text evidence="6">The sequence shown here is derived from an EMBL/GenBank/DDBJ whole genome shotgun (WGS) entry which is preliminary data.</text>
</comment>
<name>A0A834MKI9_RHYFE</name>
<evidence type="ECO:0000256" key="4">
    <source>
        <dbReference type="SAM" id="MobiDB-lite"/>
    </source>
</evidence>
<evidence type="ECO:0000259" key="5">
    <source>
        <dbReference type="Pfam" id="PF15914"/>
    </source>
</evidence>
<dbReference type="InterPro" id="IPR029717">
    <property type="entry name" value="FAM193"/>
</dbReference>
<dbReference type="AlphaFoldDB" id="A0A834MKI9"/>
<feature type="region of interest" description="Disordered" evidence="4">
    <location>
        <begin position="719"/>
        <end position="755"/>
    </location>
</feature>
<comment type="similarity">
    <text evidence="1">Belongs to the FAM193 family.</text>
</comment>
<feature type="domain" description="FAM193 C-terminal" evidence="5">
    <location>
        <begin position="1163"/>
        <end position="1214"/>
    </location>
</feature>